<dbReference type="Gene3D" id="3.40.630.30">
    <property type="match status" value="1"/>
</dbReference>
<proteinExistence type="predicted"/>
<comment type="caution">
    <text evidence="2">The sequence shown here is derived from an EMBL/GenBank/DDBJ whole genome shotgun (WGS) entry which is preliminary data.</text>
</comment>
<dbReference type="InterPro" id="IPR000182">
    <property type="entry name" value="GNAT_dom"/>
</dbReference>
<dbReference type="PANTHER" id="PTHR43617">
    <property type="entry name" value="L-AMINO ACID N-ACETYLTRANSFERASE"/>
    <property type="match status" value="1"/>
</dbReference>
<feature type="domain" description="N-acetyltransferase" evidence="1">
    <location>
        <begin position="7"/>
        <end position="178"/>
    </location>
</feature>
<organism evidence="2 3">
    <name type="scientific">Tenacibaculum vairaonense</name>
    <dbReference type="NCBI Taxonomy" id="3137860"/>
    <lineage>
        <taxon>Bacteria</taxon>
        <taxon>Pseudomonadati</taxon>
        <taxon>Bacteroidota</taxon>
        <taxon>Flavobacteriia</taxon>
        <taxon>Flavobacteriales</taxon>
        <taxon>Flavobacteriaceae</taxon>
        <taxon>Tenacibaculum</taxon>
    </lineage>
</organism>
<dbReference type="Pfam" id="PF00583">
    <property type="entry name" value="Acetyltransf_1"/>
    <property type="match status" value="1"/>
</dbReference>
<dbReference type="EMBL" id="CAXJRC010000042">
    <property type="protein sequence ID" value="CAL2107835.1"/>
    <property type="molecule type" value="Genomic_DNA"/>
</dbReference>
<reference evidence="2 3" key="1">
    <citation type="submission" date="2024-05" db="EMBL/GenBank/DDBJ databases">
        <authorList>
            <person name="Duchaud E."/>
        </authorList>
    </citation>
    <scope>NUCLEOTIDE SEQUENCE [LARGE SCALE GENOMIC DNA]</scope>
    <source>
        <strain evidence="2">Ena-SAMPLE-TAB-13-05-2024-13:56:06:370-140305</strain>
    </source>
</reference>
<dbReference type="PROSITE" id="PS51186">
    <property type="entry name" value="GNAT"/>
    <property type="match status" value="1"/>
</dbReference>
<dbReference type="InterPro" id="IPR050276">
    <property type="entry name" value="MshD_Acetyltransferase"/>
</dbReference>
<dbReference type="RefSeq" id="WP_348739433.1">
    <property type="nucleotide sequence ID" value="NZ_CAXJRC010000042.1"/>
</dbReference>
<evidence type="ECO:0000259" key="1">
    <source>
        <dbReference type="PROSITE" id="PS51186"/>
    </source>
</evidence>
<keyword evidence="3" id="KW-1185">Reference proteome</keyword>
<protein>
    <submittedName>
        <fullName evidence="2">Diamine N-acetyltransferase</fullName>
        <ecNumber evidence="2">2.3.1.57</ecNumber>
    </submittedName>
</protein>
<keyword evidence="2" id="KW-0012">Acyltransferase</keyword>
<sequence>MQITSNIALKKITNQDCEVLYTVMKEVYPLAYKHFWKDEGVWYLESQYSKKNIEKELLEDNATYYFILFNGEKIGNLRILWNKQLSGLEDKKTLKLHRIYLHSKVQGQGVGKAVLKWLEKEALKKQYELIWLDVMNEQPQAFNFYKKLGYQYHSHCFLDFELLHDEVRKMSQVYKKLS</sequence>
<evidence type="ECO:0000313" key="3">
    <source>
        <dbReference type="Proteomes" id="UP001497602"/>
    </source>
</evidence>
<evidence type="ECO:0000313" key="2">
    <source>
        <dbReference type="EMBL" id="CAL2107835.1"/>
    </source>
</evidence>
<dbReference type="SUPFAM" id="SSF55729">
    <property type="entry name" value="Acyl-CoA N-acyltransferases (Nat)"/>
    <property type="match status" value="1"/>
</dbReference>
<dbReference type="InterPro" id="IPR016181">
    <property type="entry name" value="Acyl_CoA_acyltransferase"/>
</dbReference>
<dbReference type="CDD" id="cd04301">
    <property type="entry name" value="NAT_SF"/>
    <property type="match status" value="1"/>
</dbReference>
<name>A0ABM9PPZ6_9FLAO</name>
<dbReference type="GO" id="GO:0004145">
    <property type="term" value="F:diamine N-acetyltransferase activity"/>
    <property type="evidence" value="ECO:0007669"/>
    <property type="project" value="UniProtKB-EC"/>
</dbReference>
<keyword evidence="2" id="KW-0808">Transferase</keyword>
<dbReference type="Proteomes" id="UP001497602">
    <property type="component" value="Unassembled WGS sequence"/>
</dbReference>
<dbReference type="EC" id="2.3.1.57" evidence="2"/>
<accession>A0ABM9PPZ6</accession>
<gene>
    <name evidence="2" type="ORF">T190115A13A_50077</name>
</gene>